<dbReference type="Pfam" id="PF00498">
    <property type="entry name" value="FHA"/>
    <property type="match status" value="1"/>
</dbReference>
<keyword evidence="8" id="KW-0770">Synapse</keyword>
<feature type="region of interest" description="Disordered" evidence="20">
    <location>
        <begin position="875"/>
        <end position="915"/>
    </location>
</feature>
<dbReference type="PANTHER" id="PTHR47117:SF2">
    <property type="entry name" value="KINESIN-LIKE PROTEIN KIF1A ISOFORM X1"/>
    <property type="match status" value="1"/>
</dbReference>
<evidence type="ECO:0000256" key="14">
    <source>
        <dbReference type="ARBA" id="ARBA00023329"/>
    </source>
</evidence>
<keyword evidence="3" id="KW-0963">Cytoplasm</keyword>
<dbReference type="GeneID" id="101673440"/>
<dbReference type="GO" id="GO:0010970">
    <property type="term" value="P:transport along microtubule"/>
    <property type="evidence" value="ECO:0007669"/>
    <property type="project" value="UniProtKB-ARBA"/>
</dbReference>
<feature type="compositionally biased region" description="Low complexity" evidence="20">
    <location>
        <begin position="1517"/>
        <end position="1539"/>
    </location>
</feature>
<evidence type="ECO:0000256" key="2">
    <source>
        <dbReference type="ARBA" id="ARBA00004250"/>
    </source>
</evidence>
<dbReference type="SUPFAM" id="SSF49879">
    <property type="entry name" value="SMAD/FHA domain"/>
    <property type="match status" value="1"/>
</dbReference>
<comment type="subcellular location">
    <subcellularLocation>
        <location evidence="1">Cytoplasm</location>
        <location evidence="1">Cytoskeleton</location>
    </subcellularLocation>
    <subcellularLocation>
        <location evidence="2">Cytoplasmic vesicle</location>
        <location evidence="2">Secretory vesicle membrane</location>
    </subcellularLocation>
    <subcellularLocation>
        <location evidence="15">Synapse</location>
    </subcellularLocation>
</comment>
<feature type="coiled-coil region" evidence="19">
    <location>
        <begin position="628"/>
        <end position="662"/>
    </location>
</feature>
<keyword evidence="9 19" id="KW-0175">Coiled coil</keyword>
<keyword evidence="24" id="KW-1185">Reference proteome</keyword>
<dbReference type="Pfam" id="PF16183">
    <property type="entry name" value="Kinesin_assoc"/>
    <property type="match status" value="1"/>
</dbReference>
<keyword evidence="11 18" id="KW-0505">Motor protein</keyword>
<proteinExistence type="inferred from homology"/>
<evidence type="ECO:0000259" key="23">
    <source>
        <dbReference type="PROSITE" id="PS50067"/>
    </source>
</evidence>
<dbReference type="Proteomes" id="UP000000715">
    <property type="component" value="Unplaced"/>
</dbReference>
<dbReference type="GO" id="GO:0008574">
    <property type="term" value="F:plus-end-directed microtubule motor activity"/>
    <property type="evidence" value="ECO:0007669"/>
    <property type="project" value="UniProtKB-EC"/>
</dbReference>
<evidence type="ECO:0000256" key="3">
    <source>
        <dbReference type="ARBA" id="ARBA00022490"/>
    </source>
</evidence>
<dbReference type="InterPro" id="IPR027417">
    <property type="entry name" value="P-loop_NTPase"/>
</dbReference>
<organism evidence="24 25">
    <name type="scientific">Mustela putorius furo</name>
    <name type="common">European domestic ferret</name>
    <name type="synonym">Mustela furo</name>
    <dbReference type="NCBI Taxonomy" id="9669"/>
    <lineage>
        <taxon>Eukaryota</taxon>
        <taxon>Metazoa</taxon>
        <taxon>Chordata</taxon>
        <taxon>Craniata</taxon>
        <taxon>Vertebrata</taxon>
        <taxon>Euteleostomi</taxon>
        <taxon>Mammalia</taxon>
        <taxon>Eutheria</taxon>
        <taxon>Laurasiatheria</taxon>
        <taxon>Carnivora</taxon>
        <taxon>Caniformia</taxon>
        <taxon>Musteloidea</taxon>
        <taxon>Mustelidae</taxon>
        <taxon>Mustelinae</taxon>
        <taxon>Mustela</taxon>
    </lineage>
</organism>
<evidence type="ECO:0000259" key="21">
    <source>
        <dbReference type="PROSITE" id="PS50003"/>
    </source>
</evidence>
<dbReference type="Gene3D" id="3.40.850.10">
    <property type="entry name" value="Kinesin motor domain"/>
    <property type="match status" value="1"/>
</dbReference>
<gene>
    <name evidence="25" type="primary">KIF1A</name>
</gene>
<dbReference type="CDD" id="cd01365">
    <property type="entry name" value="KISc_KIF1A_KIF1B"/>
    <property type="match status" value="1"/>
</dbReference>
<dbReference type="PRINTS" id="PR00380">
    <property type="entry name" value="KINESINHEAVY"/>
</dbReference>
<evidence type="ECO:0000256" key="18">
    <source>
        <dbReference type="PROSITE-ProRule" id="PRU00283"/>
    </source>
</evidence>
<dbReference type="Pfam" id="PF12473">
    <property type="entry name" value="DUF3694"/>
    <property type="match status" value="1"/>
</dbReference>
<feature type="domain" description="PH" evidence="21">
    <location>
        <begin position="1679"/>
        <end position="1777"/>
    </location>
</feature>
<evidence type="ECO:0000256" key="19">
    <source>
        <dbReference type="SAM" id="Coils"/>
    </source>
</evidence>
<dbReference type="CDD" id="cd01233">
    <property type="entry name" value="PH_KIFIA_KIFIB"/>
    <property type="match status" value="1"/>
</dbReference>
<dbReference type="InterPro" id="IPR008984">
    <property type="entry name" value="SMAD_FHA_dom_sf"/>
</dbReference>
<dbReference type="InterPro" id="IPR019821">
    <property type="entry name" value="Kinesin_motor_CS"/>
</dbReference>
<dbReference type="PROSITE" id="PS50006">
    <property type="entry name" value="FHA_DOMAIN"/>
    <property type="match status" value="1"/>
</dbReference>
<dbReference type="Gene3D" id="6.10.250.2520">
    <property type="match status" value="1"/>
</dbReference>
<evidence type="ECO:0000256" key="7">
    <source>
        <dbReference type="ARBA" id="ARBA00022840"/>
    </source>
</evidence>
<dbReference type="FunFam" id="2.30.29.30:FF:000023">
    <property type="entry name" value="Kinesin family member 1B"/>
    <property type="match status" value="1"/>
</dbReference>
<evidence type="ECO:0000256" key="4">
    <source>
        <dbReference type="ARBA" id="ARBA00022553"/>
    </source>
</evidence>
<comment type="similarity">
    <text evidence="18">Belongs to the TRAFAC class myosin-kinesin ATPase superfamily. Kinesin family.</text>
</comment>
<dbReference type="GO" id="GO:0008017">
    <property type="term" value="F:microtubule binding"/>
    <property type="evidence" value="ECO:0007669"/>
    <property type="project" value="InterPro"/>
</dbReference>
<dbReference type="InterPro" id="IPR022164">
    <property type="entry name" value="Kinesin-like"/>
</dbReference>
<dbReference type="Gene3D" id="2.60.200.20">
    <property type="match status" value="1"/>
</dbReference>
<dbReference type="PROSITE" id="PS00411">
    <property type="entry name" value="KINESIN_MOTOR_1"/>
    <property type="match status" value="1"/>
</dbReference>
<feature type="compositionally biased region" description="Acidic residues" evidence="20">
    <location>
        <begin position="887"/>
        <end position="914"/>
    </location>
</feature>
<dbReference type="SMART" id="SM00233">
    <property type="entry name" value="PH"/>
    <property type="match status" value="1"/>
</dbReference>
<evidence type="ECO:0000256" key="20">
    <source>
        <dbReference type="SAM" id="MobiDB-lite"/>
    </source>
</evidence>
<keyword evidence="4" id="KW-0597">Phosphoprotein</keyword>
<dbReference type="GO" id="GO:0005524">
    <property type="term" value="F:ATP binding"/>
    <property type="evidence" value="ECO:0007669"/>
    <property type="project" value="UniProtKB-UniRule"/>
</dbReference>
<evidence type="ECO:0000256" key="8">
    <source>
        <dbReference type="ARBA" id="ARBA00023018"/>
    </source>
</evidence>
<evidence type="ECO:0000313" key="25">
    <source>
        <dbReference type="RefSeq" id="XP_012907327.2"/>
    </source>
</evidence>
<dbReference type="FunFam" id="3.40.850.10:FF:000004">
    <property type="entry name" value="Kinesin-like protein isoform 2"/>
    <property type="match status" value="1"/>
</dbReference>
<dbReference type="GO" id="GO:0005874">
    <property type="term" value="C:microtubule"/>
    <property type="evidence" value="ECO:0007669"/>
    <property type="project" value="UniProtKB-KW"/>
</dbReference>
<evidence type="ECO:0000256" key="16">
    <source>
        <dbReference type="ARBA" id="ARBA00050273"/>
    </source>
</evidence>
<evidence type="ECO:0000256" key="5">
    <source>
        <dbReference type="ARBA" id="ARBA00022701"/>
    </source>
</evidence>
<feature type="region of interest" description="Disordered" evidence="20">
    <location>
        <begin position="1504"/>
        <end position="1550"/>
    </location>
</feature>
<evidence type="ECO:0000256" key="1">
    <source>
        <dbReference type="ARBA" id="ARBA00004245"/>
    </source>
</evidence>
<comment type="catalytic activity">
    <reaction evidence="16">
        <text>ATP + H2O + a kinesin associated with a microtubule at position (n) = ADP + phosphate a kinesin associated with a microtubule at position (n+1, toward the plus end).</text>
        <dbReference type="EC" id="5.6.1.3"/>
    </reaction>
</comment>
<keyword evidence="5" id="KW-0493">Microtubule</keyword>
<sequence length="1794" mass="202309">MAGASVKVAVRVRPFNSREMSRDSKCIIQMSGSTTTIINPKQPKGDPKSFSFDYSYWSHTSPEDINYASQKQVYRDIGEEMLQHAFEGYNVCIFAYGQTGAGKSYTMMGKQEKDQQGIIPQLCEDLFSRINDTTNDNMSYSVEVSYMEIYCERVRDLLNPKNKGNLRVREHPLLGPYVEDLSKLAVTSYNDIQDLMDSGNKARTVAATNMNETSSRSHAVFNIIFTQKRHDAETDITTEKVSKISLVDLAGSERADSTGAKGTRLKEGANINKSLTTLGKVISALAEMDSGPNKNKKKKKTDFIPYRDSVLTWLLRENLGGNSRTAMVAALSPADINYDETLSTLRYADRAKQIRCNAVINEDPNNKLIRELKDEVTRLRDLLYAQGLGDITDMTNALVGMSPSSSLSALSSRAASVSSLHERLLFAPGSEEAIERLKETEKIIAELNETWEEKLRRTEAIRMEREALLAEMGVAMREDGGTLGVFSPKKTPHLVNLNEDPLMSECLLYYIKDGITRVGREDAERRQDIVLSGHFIKEEHCIFRSDSRGGSEAVVTLEPCEGADTYVNGKKVTEPSILRSGNRIIMGKSHVFRFNHPEQARQERERTPCAETPAEPVDWAFAQRELLEKQGIDMKQEMEQRLQELEDQYRREREEATYLLEQQRLDYESKLEALQRQMDSRYYPEVNEEEEEPEDEVQWTERECELALWAFRKWKWYQFTSLRDLLWGNAIFLKEANAISVELKKKVQFQFVLLTDTLYSPLPPDLLPPEAAKDRETRPFPRTIVAVEVQDQKNGATHYWTLEKLRQRLDLMREMYDRAAEVPSSVIEDCDNVVTGGDPFYDRFPWFRLVGSSVISGCNSYPLLNTCMSERMAALTPSPTFSSPDSDATEPAEEQSVGEEEEEEEEEEDLEDDVFPEHALCDGRDPFYDRPPLFSLVGRAFVYLSNLLYPVPLVHRVAVVSEKGEVKGFLRVAVQATSADEEAPDYGSGVRQSGTARISFDDQHFEKFQSESCPVVGMSRSGTSQEELRIVEGQGQGADAGPSADEVNNNTCSAVSPEGLLLDSPEKAPLDGPLDATLDHLRLGNTFTFRVTVLQASSISAEYADIFCQFNFIHRHDEAFSTEPLKNTGRGPPLGFYHVQNIAVEVTKSFIEYIKSQPIVFEVFGHYQQHPFPPLCKDVLSPLRPSRRHFPRVMPLSKPVPATKLSTLARPCPGPCHCKYDLLVYFEICELEANGDYIPAVVDHRGGMPCMGTFLLHQGIQRRITVTLLHETGSHIRWKEVRELVVGRIRNTPETDESLIDPNILSLNILSSDYIHPAQDDRQFLDSDMPSISFGNDTRTFYQFEAAWDSSMHNSLLLNRVTPYREKIYMTVSAYIEMENCTQPAVITKDFCMVFYSRDAKLPASRSIRNLFGSGSLRASESNRVTGVYELSLCHVADAGSPGMQRRRRRVLDTSVAYVRGEENLAGWRPRSDSLILDHQWELEKLSLLQEVEKTRHYLLLREKLETTQRPGPEAPSPASSEDSGSHGSSSPSSPLSAEGRPSPVEAPNERQRELAVKCLRLLTHTFNREYTHSHVCVSASESKLSEMSVTLLRDPSMSPLGAATLTPSSTCPSLVEGRYGAAELRTPQPCSRPASPDAEPVPEADSKKLPSPARATEAEKEPQRLLVPDIQEIRVSPIVSKKGYLHFLEPHTAGWAKRFVVVRRPYAYLYNSDKDSVERFVLNLSTAQVEYSEDQQAMLKTPNTFAVCTEHRGILLQANSDKDMHDWLYAFNPLLAGTIRSKLSRRRSAQMRV</sequence>
<dbReference type="Gene3D" id="2.30.29.30">
    <property type="entry name" value="Pleckstrin-homology domain (PH domain)/Phosphotyrosine-binding domain (PTB)"/>
    <property type="match status" value="1"/>
</dbReference>
<protein>
    <recommendedName>
        <fullName evidence="17">plus-end-directed kinesin ATPase</fullName>
        <ecNumber evidence="17">5.6.1.3</ecNumber>
    </recommendedName>
</protein>
<feature type="domain" description="FHA" evidence="22">
    <location>
        <begin position="516"/>
        <end position="572"/>
    </location>
</feature>
<dbReference type="PROSITE" id="PS50067">
    <property type="entry name" value="KINESIN_MOTOR_2"/>
    <property type="match status" value="1"/>
</dbReference>
<evidence type="ECO:0000256" key="11">
    <source>
        <dbReference type="ARBA" id="ARBA00023175"/>
    </source>
</evidence>
<name>A0A8U0TCE2_MUSPF</name>
<dbReference type="InterPro" id="IPR049779">
    <property type="entry name" value="FHA_KIF1A"/>
</dbReference>
<evidence type="ECO:0000256" key="13">
    <source>
        <dbReference type="ARBA" id="ARBA00023235"/>
    </source>
</evidence>
<dbReference type="PANTHER" id="PTHR47117">
    <property type="entry name" value="STAR-RELATED LIPID TRANSFER PROTEIN 9"/>
    <property type="match status" value="1"/>
</dbReference>
<feature type="compositionally biased region" description="Low complexity" evidence="20">
    <location>
        <begin position="876"/>
        <end position="886"/>
    </location>
</feature>
<evidence type="ECO:0000256" key="12">
    <source>
        <dbReference type="ARBA" id="ARBA00023212"/>
    </source>
</evidence>
<evidence type="ECO:0000256" key="10">
    <source>
        <dbReference type="ARBA" id="ARBA00023136"/>
    </source>
</evidence>
<keyword evidence="7 18" id="KW-0067">ATP-binding</keyword>
<dbReference type="CDD" id="cd22726">
    <property type="entry name" value="FHA_KIF1A"/>
    <property type="match status" value="1"/>
</dbReference>
<evidence type="ECO:0000313" key="24">
    <source>
        <dbReference type="Proteomes" id="UP000000715"/>
    </source>
</evidence>
<dbReference type="RefSeq" id="XP_012907327.2">
    <property type="nucleotide sequence ID" value="XM_013051873.2"/>
</dbReference>
<dbReference type="InterPro" id="IPR001849">
    <property type="entry name" value="PH_domain"/>
</dbReference>
<dbReference type="InterPro" id="IPR049780">
    <property type="entry name" value="PH_KIFIA_KIFIB"/>
</dbReference>
<dbReference type="FunFam" id="2.60.200.20:FF:000001">
    <property type="entry name" value="Kinesin family member 1B"/>
    <property type="match status" value="1"/>
</dbReference>
<dbReference type="SMART" id="SM00129">
    <property type="entry name" value="KISc"/>
    <property type="match status" value="1"/>
</dbReference>
<dbReference type="SUPFAM" id="SSF50729">
    <property type="entry name" value="PH domain-like"/>
    <property type="match status" value="1"/>
</dbReference>
<reference evidence="25" key="1">
    <citation type="submission" date="2025-08" db="UniProtKB">
        <authorList>
            <consortium name="RefSeq"/>
        </authorList>
    </citation>
    <scope>IDENTIFICATION</scope>
    <source>
        <tissue evidence="25">Brain</tissue>
    </source>
</reference>
<feature type="binding site" evidence="18">
    <location>
        <begin position="97"/>
        <end position="104"/>
    </location>
    <ligand>
        <name>ATP</name>
        <dbReference type="ChEBI" id="CHEBI:30616"/>
    </ligand>
</feature>
<dbReference type="EC" id="5.6.1.3" evidence="17"/>
<evidence type="ECO:0000256" key="9">
    <source>
        <dbReference type="ARBA" id="ARBA00023054"/>
    </source>
</evidence>
<dbReference type="CTD" id="547"/>
<evidence type="ECO:0000256" key="6">
    <source>
        <dbReference type="ARBA" id="ARBA00022741"/>
    </source>
</evidence>
<dbReference type="GO" id="GO:0045202">
    <property type="term" value="C:synapse"/>
    <property type="evidence" value="ECO:0007669"/>
    <property type="project" value="UniProtKB-SubCell"/>
</dbReference>
<keyword evidence="13" id="KW-0413">Isomerase</keyword>
<evidence type="ECO:0000256" key="17">
    <source>
        <dbReference type="ARBA" id="ARBA00066390"/>
    </source>
</evidence>
<feature type="coiled-coil region" evidence="19">
    <location>
        <begin position="430"/>
        <end position="457"/>
    </location>
</feature>
<dbReference type="InterPro" id="IPR036961">
    <property type="entry name" value="Kinesin_motor_dom_sf"/>
</dbReference>
<evidence type="ECO:0000259" key="22">
    <source>
        <dbReference type="PROSITE" id="PS50006"/>
    </source>
</evidence>
<evidence type="ECO:0000256" key="15">
    <source>
        <dbReference type="ARBA" id="ARBA00034103"/>
    </source>
</evidence>
<dbReference type="InterPro" id="IPR022140">
    <property type="entry name" value="Kinesin-like_KIF1-typ"/>
</dbReference>
<dbReference type="Pfam" id="PF00225">
    <property type="entry name" value="Kinesin"/>
    <property type="match status" value="1"/>
</dbReference>
<dbReference type="InterPro" id="IPR011993">
    <property type="entry name" value="PH-like_dom_sf"/>
</dbReference>
<dbReference type="SUPFAM" id="SSF52540">
    <property type="entry name" value="P-loop containing nucleoside triphosphate hydrolases"/>
    <property type="match status" value="1"/>
</dbReference>
<feature type="domain" description="Kinesin motor" evidence="23">
    <location>
        <begin position="5"/>
        <end position="354"/>
    </location>
</feature>
<keyword evidence="10" id="KW-0472">Membrane</keyword>
<accession>A0A8U0TCE2</accession>
<dbReference type="SMART" id="SM00240">
    <property type="entry name" value="FHA"/>
    <property type="match status" value="1"/>
</dbReference>
<dbReference type="Pfam" id="PF00169">
    <property type="entry name" value="PH"/>
    <property type="match status" value="1"/>
</dbReference>
<dbReference type="GO" id="GO:0030658">
    <property type="term" value="C:transport vesicle membrane"/>
    <property type="evidence" value="ECO:0007669"/>
    <property type="project" value="UniProtKB-SubCell"/>
</dbReference>
<keyword evidence="14" id="KW-0968">Cytoplasmic vesicle</keyword>
<keyword evidence="6 18" id="KW-0547">Nucleotide-binding</keyword>
<dbReference type="Pfam" id="PF12423">
    <property type="entry name" value="KIF1B"/>
    <property type="match status" value="1"/>
</dbReference>
<dbReference type="PROSITE" id="PS50003">
    <property type="entry name" value="PH_DOMAIN"/>
    <property type="match status" value="1"/>
</dbReference>
<dbReference type="InterPro" id="IPR032405">
    <property type="entry name" value="Kinesin_assoc"/>
</dbReference>
<keyword evidence="12" id="KW-0206">Cytoskeleton</keyword>
<feature type="region of interest" description="Disordered" evidence="20">
    <location>
        <begin position="1625"/>
        <end position="1663"/>
    </location>
</feature>
<dbReference type="InterPro" id="IPR001752">
    <property type="entry name" value="Kinesin_motor_dom"/>
</dbReference>
<dbReference type="InterPro" id="IPR000253">
    <property type="entry name" value="FHA_dom"/>
</dbReference>